<feature type="domain" description="SAMD1-like winged helix (WH)" evidence="7">
    <location>
        <begin position="1"/>
        <end position="74"/>
    </location>
</feature>
<dbReference type="GeneID" id="105891259"/>
<evidence type="ECO:0000256" key="4">
    <source>
        <dbReference type="ARBA" id="ARBA00023242"/>
    </source>
</evidence>
<evidence type="ECO:0000256" key="5">
    <source>
        <dbReference type="SAM" id="MobiDB-lite"/>
    </source>
</evidence>
<reference evidence="9" key="1">
    <citation type="submission" date="2025-08" db="UniProtKB">
        <authorList>
            <consortium name="RefSeq"/>
        </authorList>
    </citation>
    <scope>IDENTIFICATION</scope>
</reference>
<evidence type="ECO:0000313" key="8">
    <source>
        <dbReference type="Proteomes" id="UP000515152"/>
    </source>
</evidence>
<dbReference type="CDD" id="cd09583">
    <property type="entry name" value="SAM_Atherin-like"/>
    <property type="match status" value="1"/>
</dbReference>
<feature type="domain" description="SAM" evidence="6">
    <location>
        <begin position="603"/>
        <end position="651"/>
    </location>
</feature>
<feature type="compositionally biased region" description="Basic and acidic residues" evidence="5">
    <location>
        <begin position="233"/>
        <end position="244"/>
    </location>
</feature>
<feature type="compositionally biased region" description="Polar residues" evidence="5">
    <location>
        <begin position="259"/>
        <end position="276"/>
    </location>
</feature>
<evidence type="ECO:0000259" key="6">
    <source>
        <dbReference type="PROSITE" id="PS50105"/>
    </source>
</evidence>
<dbReference type="Proteomes" id="UP000515152">
    <property type="component" value="Chromosome 24"/>
</dbReference>
<feature type="compositionally biased region" description="Low complexity" evidence="5">
    <location>
        <begin position="248"/>
        <end position="258"/>
    </location>
</feature>
<dbReference type="OrthoDB" id="10004495at2759"/>
<dbReference type="InterPro" id="IPR013761">
    <property type="entry name" value="SAM/pointed_sf"/>
</dbReference>
<dbReference type="Gene3D" id="1.10.150.50">
    <property type="entry name" value="Transcription Factor, Ets-1"/>
    <property type="match status" value="1"/>
</dbReference>
<dbReference type="AlphaFoldDB" id="A0A6P8F5G6"/>
<dbReference type="SMART" id="SM00454">
    <property type="entry name" value="SAM"/>
    <property type="match status" value="1"/>
</dbReference>
<dbReference type="Pfam" id="PF24971">
    <property type="entry name" value="SAMD1_SHD"/>
    <property type="match status" value="1"/>
</dbReference>
<evidence type="ECO:0000313" key="9">
    <source>
        <dbReference type="RefSeq" id="XP_031418367.1"/>
    </source>
</evidence>
<name>A0A6P8F5G6_CLUHA</name>
<dbReference type="GO" id="GO:0006325">
    <property type="term" value="P:chromatin organization"/>
    <property type="evidence" value="ECO:0007669"/>
    <property type="project" value="UniProtKB-KW"/>
</dbReference>
<gene>
    <name evidence="9" type="primary">samd1b</name>
</gene>
<dbReference type="PANTHER" id="PTHR36292:SF2">
    <property type="entry name" value="STERILE ALPHA MOTIF DOMAIN-CONTAINING PROTEIN 1"/>
    <property type="match status" value="1"/>
</dbReference>
<accession>A0A6P8F5G6</accession>
<dbReference type="PROSITE" id="PS52014">
    <property type="entry name" value="SAMD1_WH"/>
    <property type="match status" value="1"/>
</dbReference>
<dbReference type="GO" id="GO:0003677">
    <property type="term" value="F:DNA binding"/>
    <property type="evidence" value="ECO:0007669"/>
    <property type="project" value="InterPro"/>
</dbReference>
<dbReference type="SUPFAM" id="SSF47769">
    <property type="entry name" value="SAM/Pointed domain"/>
    <property type="match status" value="1"/>
</dbReference>
<dbReference type="PROSITE" id="PS50105">
    <property type="entry name" value="SAM_DOMAIN"/>
    <property type="match status" value="1"/>
</dbReference>
<feature type="region of interest" description="Disordered" evidence="5">
    <location>
        <begin position="70"/>
        <end position="165"/>
    </location>
</feature>
<keyword evidence="8" id="KW-1185">Reference proteome</keyword>
<dbReference type="InterPro" id="IPR001660">
    <property type="entry name" value="SAM"/>
</dbReference>
<dbReference type="KEGG" id="char:105891259"/>
<dbReference type="Pfam" id="PF21524">
    <property type="entry name" value="SAMD1_WH"/>
    <property type="match status" value="1"/>
</dbReference>
<dbReference type="Pfam" id="PF00536">
    <property type="entry name" value="SAM_1"/>
    <property type="match status" value="1"/>
</dbReference>
<dbReference type="RefSeq" id="XP_031418367.1">
    <property type="nucleotide sequence ID" value="XM_031562507.2"/>
</dbReference>
<sequence length="676" mass="73007">MSEPKYRDWILETIDSLRSRKARPDLERICRMVRRRHGSDPDRTRAELEKLIQEQTVLKVSYKGSISYRNAAKVQRKSRKKSELTPDRSSGSGESLGEQAKHATFNNNGDSAHSLTDQEEFGDKDPESTGARQNLDPHPPAQTLAPAPAVQERSETILPQTSGNSCVSCGATDCTVGSGCGVKASAPKDKRLMPQAGGKCDSSDHSKDTNKDDVCDAASQHNTKSAGCGETHSPSREDNGDKAKKTCASASSSSSSSSGDVGNNNHLSRNKPQPTLTKPKLLRVGTTRAASENEASDQASADLGDRLVESVRSLTERSRATTATRGPTPLGLKEILGYLSTQSGLGEEKLTRSRVKAVLEREVARGRLRRTHLGHIALPTRGMGAAKPSARLLKSALQDRQLAKKVEVKPEEQPMVVDSTVTGREREEEEERKEKEVKIERKVGGEAQVPPAAGTAEVKGHGDTMVAKAVPPSSPSPTPTPATLNHTVKTEAQPSDEVMEPQKVSQPAGSEVNQVEEEEEKMDINDQQPPDTQDPVIMVSDAPCLTSSVATKSCSGCKMEVGVSSCLLTPTASPRDMGPSEERGMNGGVFVKVESGSMNPVDWTVADVVNYFTSVGFAEQALAFRTQEIDGKSLLLMQRNDVLTGLSIRLGPALKIYERHVKVLQKTHFQDDEAFC</sequence>
<dbReference type="CTD" id="101884198"/>
<evidence type="ECO:0000256" key="1">
    <source>
        <dbReference type="ARBA" id="ARBA00004123"/>
    </source>
</evidence>
<feature type="region of interest" description="Disordered" evidence="5">
    <location>
        <begin position="178"/>
        <end position="304"/>
    </location>
</feature>
<protein>
    <submittedName>
        <fullName evidence="9">Atherin</fullName>
    </submittedName>
</protein>
<dbReference type="InterPro" id="IPR048589">
    <property type="entry name" value="SAMD1-like_WH"/>
</dbReference>
<dbReference type="InterPro" id="IPR056983">
    <property type="entry name" value="SAMD1-like_SHD"/>
</dbReference>
<dbReference type="GO" id="GO:0005634">
    <property type="term" value="C:nucleus"/>
    <property type="evidence" value="ECO:0007669"/>
    <property type="project" value="UniProtKB-SubCell"/>
</dbReference>
<comment type="subcellular location">
    <subcellularLocation>
        <location evidence="1">Nucleus</location>
    </subcellularLocation>
</comment>
<keyword evidence="3" id="KW-0156">Chromatin regulator</keyword>
<keyword evidence="2" id="KW-0597">Phosphoprotein</keyword>
<proteinExistence type="predicted"/>
<evidence type="ECO:0000259" key="7">
    <source>
        <dbReference type="PROSITE" id="PS52014"/>
    </source>
</evidence>
<organism evidence="8 9">
    <name type="scientific">Clupea harengus</name>
    <name type="common">Atlantic herring</name>
    <dbReference type="NCBI Taxonomy" id="7950"/>
    <lineage>
        <taxon>Eukaryota</taxon>
        <taxon>Metazoa</taxon>
        <taxon>Chordata</taxon>
        <taxon>Craniata</taxon>
        <taxon>Vertebrata</taxon>
        <taxon>Euteleostomi</taxon>
        <taxon>Actinopterygii</taxon>
        <taxon>Neopterygii</taxon>
        <taxon>Teleostei</taxon>
        <taxon>Clupei</taxon>
        <taxon>Clupeiformes</taxon>
        <taxon>Clupeoidei</taxon>
        <taxon>Clupeidae</taxon>
        <taxon>Clupea</taxon>
    </lineage>
</organism>
<feature type="compositionally biased region" description="Polar residues" evidence="5">
    <location>
        <begin position="104"/>
        <end position="115"/>
    </location>
</feature>
<evidence type="ECO:0000256" key="2">
    <source>
        <dbReference type="ARBA" id="ARBA00022553"/>
    </source>
</evidence>
<keyword evidence="4" id="KW-0539">Nucleus</keyword>
<dbReference type="PANTHER" id="PTHR36292">
    <property type="entry name" value="UPF0575 PROTEIN C19ORF67"/>
    <property type="match status" value="1"/>
</dbReference>
<feature type="compositionally biased region" description="Basic and acidic residues" evidence="5">
    <location>
        <begin position="201"/>
        <end position="214"/>
    </location>
</feature>
<evidence type="ECO:0000256" key="3">
    <source>
        <dbReference type="ARBA" id="ARBA00022853"/>
    </source>
</evidence>
<feature type="compositionally biased region" description="Polar residues" evidence="5">
    <location>
        <begin position="503"/>
        <end position="513"/>
    </location>
</feature>
<feature type="region of interest" description="Disordered" evidence="5">
    <location>
        <begin position="492"/>
        <end position="530"/>
    </location>
</feature>